<organism evidence="4 5">
    <name type="scientific">Autumnicola tepida</name>
    <dbReference type="NCBI Taxonomy" id="3075595"/>
    <lineage>
        <taxon>Bacteria</taxon>
        <taxon>Pseudomonadati</taxon>
        <taxon>Bacteroidota</taxon>
        <taxon>Flavobacteriia</taxon>
        <taxon>Flavobacteriales</taxon>
        <taxon>Flavobacteriaceae</taxon>
        <taxon>Autumnicola</taxon>
    </lineage>
</organism>
<dbReference type="Proteomes" id="UP001262889">
    <property type="component" value="Unassembled WGS sequence"/>
</dbReference>
<evidence type="ECO:0000256" key="3">
    <source>
        <dbReference type="ARBA" id="ARBA00023136"/>
    </source>
</evidence>
<dbReference type="EMBL" id="JAVRHQ010000002">
    <property type="protein sequence ID" value="MDT0641758.1"/>
    <property type="molecule type" value="Genomic_DNA"/>
</dbReference>
<dbReference type="SUPFAM" id="SSF101898">
    <property type="entry name" value="NHL repeat"/>
    <property type="match status" value="1"/>
</dbReference>
<protein>
    <submittedName>
        <fullName evidence="4">SdiA-regulated domain-containing protein</fullName>
    </submittedName>
</protein>
<name>A0ABU3C657_9FLAO</name>
<keyword evidence="5" id="KW-1185">Reference proteome</keyword>
<keyword evidence="3" id="KW-0472">Membrane</keyword>
<dbReference type="Pfam" id="PF06977">
    <property type="entry name" value="SdiA-regulated"/>
    <property type="match status" value="1"/>
</dbReference>
<evidence type="ECO:0000256" key="2">
    <source>
        <dbReference type="ARBA" id="ARBA00022475"/>
    </source>
</evidence>
<gene>
    <name evidence="4" type="ORF">RM553_02835</name>
</gene>
<comment type="caution">
    <text evidence="4">The sequence shown here is derived from an EMBL/GenBank/DDBJ whole genome shotgun (WGS) entry which is preliminary data.</text>
</comment>
<dbReference type="RefSeq" id="WP_311533468.1">
    <property type="nucleotide sequence ID" value="NZ_JAVRHQ010000002.1"/>
</dbReference>
<evidence type="ECO:0000256" key="1">
    <source>
        <dbReference type="ARBA" id="ARBA00004236"/>
    </source>
</evidence>
<proteinExistence type="predicted"/>
<reference evidence="4 5" key="1">
    <citation type="submission" date="2023-09" db="EMBL/GenBank/DDBJ databases">
        <authorList>
            <person name="Rey-Velasco X."/>
        </authorList>
    </citation>
    <scope>NUCLEOTIDE SEQUENCE [LARGE SCALE GENOMIC DNA]</scope>
    <source>
        <strain evidence="4 5">F363</strain>
    </source>
</reference>
<accession>A0ABU3C657</accession>
<evidence type="ECO:0000313" key="5">
    <source>
        <dbReference type="Proteomes" id="UP001262889"/>
    </source>
</evidence>
<comment type="subcellular location">
    <subcellularLocation>
        <location evidence="1">Cell membrane</location>
    </subcellularLocation>
</comment>
<evidence type="ECO:0000313" key="4">
    <source>
        <dbReference type="EMBL" id="MDT0641758.1"/>
    </source>
</evidence>
<keyword evidence="2" id="KW-1003">Cell membrane</keyword>
<sequence>MKKMVLLIVLAIFAIVALLYFLFKDNSYLSFNDSKKTYEVLEKWELPEELDEISGMSWIGNGKIACIQDEDGIIFIYDLNVHAITSRIEFGDKGDYEAVTLNGSDAYVMRSDGHIFEVENYANRNFTVNEYQTPLEDYDIEGLAYDKENNRLLITVKDVPHEDQDYKGVYAFVLEGKEFIPEPVFKINTNDPIFKGINGRGSQRIIRPSEIEKNPLTGNWYILEGHQPKLMILDAKGEAKQVHLLDPEVFQQAEGLTFSPDGTMYISNESRRAPANILEVKLDTE</sequence>
<dbReference type="InterPro" id="IPR009722">
    <property type="entry name" value="YjiK/CarP"/>
</dbReference>